<keyword evidence="1" id="KW-1133">Transmembrane helix</keyword>
<dbReference type="AlphaFoldDB" id="A0A2N1NCE1"/>
<dbReference type="EMBL" id="LLXL01000516">
    <property type="protein sequence ID" value="PKK71470.1"/>
    <property type="molecule type" value="Genomic_DNA"/>
</dbReference>
<feature type="transmembrane region" description="Helical" evidence="1">
    <location>
        <begin position="35"/>
        <end position="58"/>
    </location>
</feature>
<evidence type="ECO:0000313" key="2">
    <source>
        <dbReference type="EMBL" id="PKK71470.1"/>
    </source>
</evidence>
<reference evidence="2 3" key="1">
    <citation type="submission" date="2016-04" db="EMBL/GenBank/DDBJ databases">
        <title>Genome analyses suggest a sexual origin of heterokaryosis in a supposedly ancient asexual fungus.</title>
        <authorList>
            <person name="Ropars J."/>
            <person name="Sedzielewska K."/>
            <person name="Noel J."/>
            <person name="Charron P."/>
            <person name="Farinelli L."/>
            <person name="Marton T."/>
            <person name="Kruger M."/>
            <person name="Pelin A."/>
            <person name="Brachmann A."/>
            <person name="Corradi N."/>
        </authorList>
    </citation>
    <scope>NUCLEOTIDE SEQUENCE [LARGE SCALE GENOMIC DNA]</scope>
    <source>
        <strain evidence="2 3">C2</strain>
    </source>
</reference>
<evidence type="ECO:0000256" key="1">
    <source>
        <dbReference type="SAM" id="Phobius"/>
    </source>
</evidence>
<gene>
    <name evidence="2" type="ORF">RhiirC2_778362</name>
</gene>
<accession>A0A2N1NCE1</accession>
<dbReference type="Proteomes" id="UP000233469">
    <property type="component" value="Unassembled WGS sequence"/>
</dbReference>
<evidence type="ECO:0000313" key="3">
    <source>
        <dbReference type="Proteomes" id="UP000233469"/>
    </source>
</evidence>
<protein>
    <submittedName>
        <fullName evidence="2">Uncharacterized protein</fullName>
    </submittedName>
</protein>
<sequence>MDSMEVTVLVLSALRLGYAYMTSGSFGVELWMFAYWTSLIEFSNLVLMFFFVGWCLAVDWHLGMNWYQ</sequence>
<proteinExistence type="predicted"/>
<keyword evidence="1" id="KW-0472">Membrane</keyword>
<reference evidence="2 3" key="2">
    <citation type="submission" date="2017-10" db="EMBL/GenBank/DDBJ databases">
        <title>Extensive intraspecific genome diversity in a model arbuscular mycorrhizal fungus.</title>
        <authorList>
            <person name="Chen E.C.H."/>
            <person name="Morin E."/>
            <person name="Baudet D."/>
            <person name="Noel J."/>
            <person name="Ndikumana S."/>
            <person name="Charron P."/>
            <person name="St-Onge C."/>
            <person name="Giorgi J."/>
            <person name="Grigoriev I.V."/>
            <person name="Roux C."/>
            <person name="Martin F.M."/>
            <person name="Corradi N."/>
        </authorList>
    </citation>
    <scope>NUCLEOTIDE SEQUENCE [LARGE SCALE GENOMIC DNA]</scope>
    <source>
        <strain evidence="2 3">C2</strain>
    </source>
</reference>
<comment type="caution">
    <text evidence="2">The sequence shown here is derived from an EMBL/GenBank/DDBJ whole genome shotgun (WGS) entry which is preliminary data.</text>
</comment>
<name>A0A2N1NCE1_9GLOM</name>
<organism evidence="2 3">
    <name type="scientific">Rhizophagus irregularis</name>
    <dbReference type="NCBI Taxonomy" id="588596"/>
    <lineage>
        <taxon>Eukaryota</taxon>
        <taxon>Fungi</taxon>
        <taxon>Fungi incertae sedis</taxon>
        <taxon>Mucoromycota</taxon>
        <taxon>Glomeromycotina</taxon>
        <taxon>Glomeromycetes</taxon>
        <taxon>Glomerales</taxon>
        <taxon>Glomeraceae</taxon>
        <taxon>Rhizophagus</taxon>
    </lineage>
</organism>
<keyword evidence="1" id="KW-0812">Transmembrane</keyword>